<keyword evidence="1" id="KW-1133">Transmembrane helix</keyword>
<name>A0A2S8FZ55_9BACT</name>
<dbReference type="AlphaFoldDB" id="A0A2S8FZ55"/>
<evidence type="ECO:0000313" key="2">
    <source>
        <dbReference type="EMBL" id="PQO37468.1"/>
    </source>
</evidence>
<reference evidence="2 3" key="1">
    <citation type="submission" date="2018-02" db="EMBL/GenBank/DDBJ databases">
        <title>Comparative genomes isolates from brazilian mangrove.</title>
        <authorList>
            <person name="Araujo J.E."/>
            <person name="Taketani R.G."/>
            <person name="Silva M.C.P."/>
            <person name="Loureco M.V."/>
            <person name="Andreote F.D."/>
        </authorList>
    </citation>
    <scope>NUCLEOTIDE SEQUENCE [LARGE SCALE GENOMIC DNA]</scope>
    <source>
        <strain evidence="2 3">Hex-1 MGV</strain>
    </source>
</reference>
<keyword evidence="1" id="KW-0812">Transmembrane</keyword>
<accession>A0A2S8FZ55</accession>
<evidence type="ECO:0000256" key="1">
    <source>
        <dbReference type="SAM" id="Phobius"/>
    </source>
</evidence>
<comment type="caution">
    <text evidence="2">The sequence shown here is derived from an EMBL/GenBank/DDBJ whole genome shotgun (WGS) entry which is preliminary data.</text>
</comment>
<feature type="transmembrane region" description="Helical" evidence="1">
    <location>
        <begin position="74"/>
        <end position="95"/>
    </location>
</feature>
<dbReference type="RefSeq" id="WP_105328717.1">
    <property type="nucleotide sequence ID" value="NZ_PUHY01000005.1"/>
</dbReference>
<evidence type="ECO:0000313" key="3">
    <source>
        <dbReference type="Proteomes" id="UP000238322"/>
    </source>
</evidence>
<keyword evidence="1" id="KW-0472">Membrane</keyword>
<dbReference type="EMBL" id="PUHY01000005">
    <property type="protein sequence ID" value="PQO37468.1"/>
    <property type="molecule type" value="Genomic_DNA"/>
</dbReference>
<dbReference type="Proteomes" id="UP000238322">
    <property type="component" value="Unassembled WGS sequence"/>
</dbReference>
<protein>
    <submittedName>
        <fullName evidence="2">Uncharacterized protein</fullName>
    </submittedName>
</protein>
<feature type="transmembrane region" description="Helical" evidence="1">
    <location>
        <begin position="38"/>
        <end position="62"/>
    </location>
</feature>
<proteinExistence type="predicted"/>
<gene>
    <name evidence="2" type="ORF">C5Y83_05870</name>
</gene>
<organism evidence="2 3">
    <name type="scientific">Blastopirellula marina</name>
    <dbReference type="NCBI Taxonomy" id="124"/>
    <lineage>
        <taxon>Bacteria</taxon>
        <taxon>Pseudomonadati</taxon>
        <taxon>Planctomycetota</taxon>
        <taxon>Planctomycetia</taxon>
        <taxon>Pirellulales</taxon>
        <taxon>Pirellulaceae</taxon>
        <taxon>Blastopirellula</taxon>
    </lineage>
</organism>
<sequence length="103" mass="11218">MDTPEGQVDEENPFVSPVVIQPDAEPPSRIQKIYRRQLVLLWGLLIGAVSLASPFVIGLVIAFPFLTAEFRSQLASVVVMGLVIVAPLGVCIYIVSNRARNAE</sequence>